<dbReference type="Proteomes" id="UP000315540">
    <property type="component" value="Unassembled WGS sequence"/>
</dbReference>
<organism evidence="1 2">
    <name type="scientific">Aquimarina algicola</name>
    <dbReference type="NCBI Taxonomy" id="2589995"/>
    <lineage>
        <taxon>Bacteria</taxon>
        <taxon>Pseudomonadati</taxon>
        <taxon>Bacteroidota</taxon>
        <taxon>Flavobacteriia</taxon>
        <taxon>Flavobacteriales</taxon>
        <taxon>Flavobacteriaceae</taxon>
        <taxon>Aquimarina</taxon>
    </lineage>
</organism>
<evidence type="ECO:0000313" key="1">
    <source>
        <dbReference type="EMBL" id="TPN82858.1"/>
    </source>
</evidence>
<protein>
    <submittedName>
        <fullName evidence="1">Uncharacterized protein</fullName>
    </submittedName>
</protein>
<reference evidence="1 2" key="1">
    <citation type="submission" date="2019-06" db="EMBL/GenBank/DDBJ databases">
        <authorList>
            <person name="Meng X."/>
        </authorList>
    </citation>
    <scope>NUCLEOTIDE SEQUENCE [LARGE SCALE GENOMIC DNA]</scope>
    <source>
        <strain evidence="1 2">M625</strain>
    </source>
</reference>
<sequence length="249" mass="29741">MKLGYTFILLLLLCGYKSQQKPLVREIGIGILTVNTQYDIPLFKNFDDKTPIDVLKFNHLKSGKTAFDCKVSLKPYLMYEGDSDEEAKENIDHGLIRFFPELKFIVIEETPDYFRVIVDEDQSSKYYIKKKSEATYYLTAKDFYYNNTSDRYKPQWYIYETWERYLKRVEFIELNVIEIYDKPNGKIIFSTEPDGFLSFGVEKMEGEWIKLKKDMLREFNYPKGINYEGWYRWKKGNVLRIAITEATYE</sequence>
<dbReference type="AlphaFoldDB" id="A0A504J4N6"/>
<accession>A0A504J4N6</accession>
<comment type="caution">
    <text evidence="1">The sequence shown here is derived from an EMBL/GenBank/DDBJ whole genome shotgun (WGS) entry which is preliminary data.</text>
</comment>
<dbReference type="OrthoDB" id="1333948at2"/>
<name>A0A504J4N6_9FLAO</name>
<proteinExistence type="predicted"/>
<dbReference type="EMBL" id="VFWZ01000008">
    <property type="protein sequence ID" value="TPN82858.1"/>
    <property type="molecule type" value="Genomic_DNA"/>
</dbReference>
<keyword evidence="2" id="KW-1185">Reference proteome</keyword>
<evidence type="ECO:0000313" key="2">
    <source>
        <dbReference type="Proteomes" id="UP000315540"/>
    </source>
</evidence>
<gene>
    <name evidence="1" type="ORF">FHK87_20750</name>
</gene>
<dbReference type="RefSeq" id="WP_140596228.1">
    <property type="nucleotide sequence ID" value="NZ_VFWZ01000008.1"/>
</dbReference>